<gene>
    <name evidence="2" type="ORF">QQ008_18615</name>
</gene>
<protein>
    <submittedName>
        <fullName evidence="2">Uncharacterized protein</fullName>
    </submittedName>
</protein>
<keyword evidence="1" id="KW-0812">Transmembrane</keyword>
<evidence type="ECO:0000256" key="1">
    <source>
        <dbReference type="SAM" id="Phobius"/>
    </source>
</evidence>
<feature type="transmembrane region" description="Helical" evidence="1">
    <location>
        <begin position="21"/>
        <end position="42"/>
    </location>
</feature>
<keyword evidence="1" id="KW-1133">Transmembrane helix</keyword>
<dbReference type="Proteomes" id="UP001172082">
    <property type="component" value="Unassembled WGS sequence"/>
</dbReference>
<organism evidence="2 3">
    <name type="scientific">Splendidivirga corallicola</name>
    <dbReference type="NCBI Taxonomy" id="3051826"/>
    <lineage>
        <taxon>Bacteria</taxon>
        <taxon>Pseudomonadati</taxon>
        <taxon>Bacteroidota</taxon>
        <taxon>Cytophagia</taxon>
        <taxon>Cytophagales</taxon>
        <taxon>Splendidivirgaceae</taxon>
        <taxon>Splendidivirga</taxon>
    </lineage>
</organism>
<dbReference type="RefSeq" id="WP_346753430.1">
    <property type="nucleotide sequence ID" value="NZ_JAUJEA010000007.1"/>
</dbReference>
<reference evidence="2" key="1">
    <citation type="submission" date="2023-06" db="EMBL/GenBank/DDBJ databases">
        <title>Genomic of Parafulvivirga corallium.</title>
        <authorList>
            <person name="Wang G."/>
        </authorList>
    </citation>
    <scope>NUCLEOTIDE SEQUENCE</scope>
    <source>
        <strain evidence="2">BMA10</strain>
    </source>
</reference>
<sequence length="63" mass="7524">MKAYTNKNLVKEGMRLWILTRYKWITAGLMVQLMFSVMLFVLRLTGDMSFDQETDVFRTLELE</sequence>
<keyword evidence="3" id="KW-1185">Reference proteome</keyword>
<accession>A0ABT8KRL6</accession>
<evidence type="ECO:0000313" key="2">
    <source>
        <dbReference type="EMBL" id="MDN5203407.1"/>
    </source>
</evidence>
<name>A0ABT8KRL6_9BACT</name>
<dbReference type="EMBL" id="JAUJEA010000007">
    <property type="protein sequence ID" value="MDN5203407.1"/>
    <property type="molecule type" value="Genomic_DNA"/>
</dbReference>
<proteinExistence type="predicted"/>
<evidence type="ECO:0000313" key="3">
    <source>
        <dbReference type="Proteomes" id="UP001172082"/>
    </source>
</evidence>
<comment type="caution">
    <text evidence="2">The sequence shown here is derived from an EMBL/GenBank/DDBJ whole genome shotgun (WGS) entry which is preliminary data.</text>
</comment>
<keyword evidence="1" id="KW-0472">Membrane</keyword>